<comment type="caution">
    <text evidence="7">The sequence shown here is derived from an EMBL/GenBank/DDBJ whole genome shotgun (WGS) entry which is preliminary data.</text>
</comment>
<keyword evidence="3" id="KW-0963">Cytoplasm</keyword>
<feature type="compositionally biased region" description="Polar residues" evidence="6">
    <location>
        <begin position="156"/>
        <end position="168"/>
    </location>
</feature>
<keyword evidence="4" id="KW-1005">Bacterial flagellum biogenesis</keyword>
<comment type="subcellular location">
    <subcellularLocation>
        <location evidence="1">Cytoplasm</location>
        <location evidence="1">Cytosol</location>
    </subcellularLocation>
</comment>
<evidence type="ECO:0000256" key="1">
    <source>
        <dbReference type="ARBA" id="ARBA00004514"/>
    </source>
</evidence>
<sequence length="180" mass="19948">MNGNAALAYKAQQVNSANPAQIVFMLYEKAIIHLRDVIAKGESKDVMGRCESNCLAQEIIFQLMDALDHEAAPDFAARMDKLYRFCINHLVSIDIVGKTQPAQDVIDLLIPLRESWKQLAEKSSEELRVEMRKAHTSQLNQALGNAGFSGNGYQPAPQQNTSYSQEQESVPPRTGISVSI</sequence>
<evidence type="ECO:0000256" key="3">
    <source>
        <dbReference type="ARBA" id="ARBA00022490"/>
    </source>
</evidence>
<dbReference type="EMBL" id="JPWJ01000012">
    <property type="protein sequence ID" value="RCK46301.1"/>
    <property type="molecule type" value="Genomic_DNA"/>
</dbReference>
<dbReference type="PANTHER" id="PTHR34773">
    <property type="entry name" value="FLAGELLAR SECRETION CHAPERONE FLIS"/>
    <property type="match status" value="1"/>
</dbReference>
<evidence type="ECO:0000256" key="4">
    <source>
        <dbReference type="ARBA" id="ARBA00022795"/>
    </source>
</evidence>
<dbReference type="Gene3D" id="1.20.120.340">
    <property type="entry name" value="Flagellar protein FliS"/>
    <property type="match status" value="1"/>
</dbReference>
<evidence type="ECO:0000256" key="5">
    <source>
        <dbReference type="ARBA" id="ARBA00023186"/>
    </source>
</evidence>
<proteinExistence type="inferred from homology"/>
<comment type="similarity">
    <text evidence="2">Belongs to the FliS family.</text>
</comment>
<dbReference type="CDD" id="cd16098">
    <property type="entry name" value="FliS"/>
    <property type="match status" value="1"/>
</dbReference>
<gene>
    <name evidence="7" type="ORF">TH44_19375</name>
</gene>
<dbReference type="Proteomes" id="UP000252266">
    <property type="component" value="Unassembled WGS sequence"/>
</dbReference>
<dbReference type="GO" id="GO:0005829">
    <property type="term" value="C:cytosol"/>
    <property type="evidence" value="ECO:0007669"/>
    <property type="project" value="UniProtKB-SubCell"/>
</dbReference>
<dbReference type="AlphaFoldDB" id="A0A367X0L8"/>
<dbReference type="GO" id="GO:0071973">
    <property type="term" value="P:bacterial-type flagellum-dependent cell motility"/>
    <property type="evidence" value="ECO:0007669"/>
    <property type="project" value="TreeGrafter"/>
</dbReference>
<feature type="region of interest" description="Disordered" evidence="6">
    <location>
        <begin position="146"/>
        <end position="180"/>
    </location>
</feature>
<dbReference type="InterPro" id="IPR003713">
    <property type="entry name" value="FliS"/>
</dbReference>
<evidence type="ECO:0000313" key="7">
    <source>
        <dbReference type="EMBL" id="RCK46301.1"/>
    </source>
</evidence>
<evidence type="ECO:0000256" key="6">
    <source>
        <dbReference type="SAM" id="MobiDB-lite"/>
    </source>
</evidence>
<keyword evidence="5" id="KW-0143">Chaperone</keyword>
<dbReference type="Pfam" id="PF02561">
    <property type="entry name" value="FliS"/>
    <property type="match status" value="1"/>
</dbReference>
<reference evidence="7 8" key="1">
    <citation type="submission" date="2014-07" db="EMBL/GenBank/DDBJ databases">
        <title>Draft genome sequence of Thalassospira xiamenensis IB13.</title>
        <authorList>
            <person name="Lai Q."/>
            <person name="Shao Z."/>
        </authorList>
    </citation>
    <scope>NUCLEOTIDE SEQUENCE [LARGE SCALE GENOMIC DNA]</scope>
    <source>
        <strain evidence="7 8">IB13</strain>
    </source>
</reference>
<dbReference type="GO" id="GO:0044780">
    <property type="term" value="P:bacterial-type flagellum assembly"/>
    <property type="evidence" value="ECO:0007669"/>
    <property type="project" value="InterPro"/>
</dbReference>
<organism evidence="7 8">
    <name type="scientific">Thalassospira xiamenensis</name>
    <dbReference type="NCBI Taxonomy" id="220697"/>
    <lineage>
        <taxon>Bacteria</taxon>
        <taxon>Pseudomonadati</taxon>
        <taxon>Pseudomonadota</taxon>
        <taxon>Alphaproteobacteria</taxon>
        <taxon>Rhodospirillales</taxon>
        <taxon>Thalassospiraceae</taxon>
        <taxon>Thalassospira</taxon>
    </lineage>
</organism>
<protein>
    <recommendedName>
        <fullName evidence="9">Flagellar protein FliS</fullName>
    </recommendedName>
</protein>
<evidence type="ECO:0000256" key="2">
    <source>
        <dbReference type="ARBA" id="ARBA00008787"/>
    </source>
</evidence>
<name>A0A367X0L8_9PROT</name>
<dbReference type="PANTHER" id="PTHR34773:SF1">
    <property type="entry name" value="FLAGELLAR SECRETION CHAPERONE FLIS"/>
    <property type="match status" value="1"/>
</dbReference>
<dbReference type="SUPFAM" id="SSF101116">
    <property type="entry name" value="Flagellar export chaperone FliS"/>
    <property type="match status" value="1"/>
</dbReference>
<evidence type="ECO:0000313" key="8">
    <source>
        <dbReference type="Proteomes" id="UP000252266"/>
    </source>
</evidence>
<dbReference type="RefSeq" id="WP_062959892.1">
    <property type="nucleotide sequence ID" value="NZ_JALLPZ010000001.1"/>
</dbReference>
<accession>A0A367X0L8</accession>
<evidence type="ECO:0008006" key="9">
    <source>
        <dbReference type="Google" id="ProtNLM"/>
    </source>
</evidence>
<dbReference type="InterPro" id="IPR036584">
    <property type="entry name" value="FliS_sf"/>
</dbReference>